<evidence type="ECO:0000313" key="2">
    <source>
        <dbReference type="EMBL" id="RHZ51670.1"/>
    </source>
</evidence>
<gene>
    <name evidence="2" type="ORF">CDV56_105907</name>
</gene>
<dbReference type="GeneID" id="38127881"/>
<sequence length="299" mass="33363">MILAIAPTAVGSLDHLTDIRAADPTISLKAALLSFEDILTEEQKRQYHANTTKPDAASIIAFVADIDANNNNSTNRSVVDTFVSSNPTLAALIWGGVKMAILTASNVASYFDKVTSMIMAIGKSCPTYQKFGQLYPGCVGLQRALCDYYAIIVKLCIKIIEVSQRTAITQTLTAIFVPFKSEFKSSLNEVDQAAKDIQLQISLASKQTLEEARKLLEHESQDNTAFRRLTLKFQKETEKEHAEAKQLRIIQMEREAAKLKSSIRDNLSSVNHVKLWKQAMQQRVPSTAEWLQQESLFHQ</sequence>
<dbReference type="STRING" id="41047.A0A397GUD8"/>
<organism evidence="2 3">
    <name type="scientific">Aspergillus thermomutatus</name>
    <name type="common">Neosartorya pseudofischeri</name>
    <dbReference type="NCBI Taxonomy" id="41047"/>
    <lineage>
        <taxon>Eukaryota</taxon>
        <taxon>Fungi</taxon>
        <taxon>Dikarya</taxon>
        <taxon>Ascomycota</taxon>
        <taxon>Pezizomycotina</taxon>
        <taxon>Eurotiomycetes</taxon>
        <taxon>Eurotiomycetidae</taxon>
        <taxon>Eurotiales</taxon>
        <taxon>Aspergillaceae</taxon>
        <taxon>Aspergillus</taxon>
        <taxon>Aspergillus subgen. Fumigati</taxon>
    </lineage>
</organism>
<protein>
    <recommendedName>
        <fullName evidence="1">DUF7708 domain-containing protein</fullName>
    </recommendedName>
</protein>
<dbReference type="AlphaFoldDB" id="A0A397GUD8"/>
<name>A0A397GUD8_ASPTH</name>
<dbReference type="InterPro" id="IPR056125">
    <property type="entry name" value="DUF7708"/>
</dbReference>
<dbReference type="VEuPathDB" id="FungiDB:CDV56_105907"/>
<reference evidence="2" key="1">
    <citation type="submission" date="2018-08" db="EMBL/GenBank/DDBJ databases">
        <title>Draft genome sequence of azole-resistant Aspergillus thermomutatus (Neosartorya pseudofischeri) strain HMR AF 39, isolated from a human nasal aspirate.</title>
        <authorList>
            <person name="Parent-Michaud M."/>
            <person name="Dufresne P.J."/>
            <person name="Fournier E."/>
            <person name="Martineau C."/>
            <person name="Moreira S."/>
            <person name="Perkins V."/>
            <person name="De Repentigny L."/>
            <person name="Dufresne S.F."/>
        </authorList>
    </citation>
    <scope>NUCLEOTIDE SEQUENCE [LARGE SCALE GENOMIC DNA]</scope>
    <source>
        <strain evidence="2">HMR AF 39</strain>
    </source>
</reference>
<dbReference type="Pfam" id="PF24809">
    <property type="entry name" value="DUF7708"/>
    <property type="match status" value="1"/>
</dbReference>
<dbReference type="RefSeq" id="XP_026613051.1">
    <property type="nucleotide sequence ID" value="XM_026759526.1"/>
</dbReference>
<proteinExistence type="predicted"/>
<dbReference type="Proteomes" id="UP000215305">
    <property type="component" value="Unassembled WGS sequence"/>
</dbReference>
<accession>A0A397GUD8</accession>
<evidence type="ECO:0000313" key="3">
    <source>
        <dbReference type="Proteomes" id="UP000215305"/>
    </source>
</evidence>
<feature type="domain" description="DUF7708" evidence="1">
    <location>
        <begin position="77"/>
        <end position="207"/>
    </location>
</feature>
<evidence type="ECO:0000259" key="1">
    <source>
        <dbReference type="Pfam" id="PF24809"/>
    </source>
</evidence>
<keyword evidence="3" id="KW-1185">Reference proteome</keyword>
<dbReference type="EMBL" id="NKHU02000145">
    <property type="protein sequence ID" value="RHZ51670.1"/>
    <property type="molecule type" value="Genomic_DNA"/>
</dbReference>
<comment type="caution">
    <text evidence="2">The sequence shown here is derived from an EMBL/GenBank/DDBJ whole genome shotgun (WGS) entry which is preliminary data.</text>
</comment>
<dbReference type="OrthoDB" id="7464126at2759"/>